<evidence type="ECO:0000313" key="3">
    <source>
        <dbReference type="Proteomes" id="UP000184442"/>
    </source>
</evidence>
<gene>
    <name evidence="2" type="ORF">SAMN02745176_01400</name>
</gene>
<dbReference type="OrthoDB" id="9784844at2"/>
<dbReference type="PANTHER" id="PTHR40076:SF1">
    <property type="entry name" value="MEMBRANE PROTEIN"/>
    <property type="match status" value="1"/>
</dbReference>
<proteinExistence type="predicted"/>
<feature type="transmembrane region" description="Helical" evidence="1">
    <location>
        <begin position="134"/>
        <end position="158"/>
    </location>
</feature>
<keyword evidence="1" id="KW-0812">Transmembrane</keyword>
<dbReference type="Proteomes" id="UP000184442">
    <property type="component" value="Unassembled WGS sequence"/>
</dbReference>
<dbReference type="STRING" id="1122184.SAMN02745176_01400"/>
<keyword evidence="3" id="KW-1185">Reference proteome</keyword>
<accession>A0A1M6E420</accession>
<name>A0A1M6E420_9FIRM</name>
<evidence type="ECO:0000313" key="2">
    <source>
        <dbReference type="EMBL" id="SHI80129.1"/>
    </source>
</evidence>
<dbReference type="InterPro" id="IPR010380">
    <property type="entry name" value="DUF975"/>
</dbReference>
<evidence type="ECO:0000256" key="1">
    <source>
        <dbReference type="SAM" id="Phobius"/>
    </source>
</evidence>
<reference evidence="2 3" key="1">
    <citation type="submission" date="2016-11" db="EMBL/GenBank/DDBJ databases">
        <authorList>
            <person name="Jaros S."/>
            <person name="Januszkiewicz K."/>
            <person name="Wedrychowicz H."/>
        </authorList>
    </citation>
    <scope>NUCLEOTIDE SEQUENCE [LARGE SCALE GENOMIC DNA]</scope>
    <source>
        <strain evidence="2 3">DSM 19022</strain>
    </source>
</reference>
<sequence length="238" mass="27141">MWTRKELKDRAKAVLRNNYWKAFLISLVILLAGMDGGDLEVRKKLEGYTTTINFLPFDVTFAHLAIFSSISIFILLFLTVLRIFLGYSLEVGGRRFFVKSALYEDSSGCFKYAFDGENYMGIVKTMLLRGVQNFLWYLLFIIPGIVKSYAYSMVPYILAENPNIGAREAINMSIEMTNGHKLDMFILDLSFLGWYLLGALLLGVGTLFVLPYDNATKAELYLVLSGKKMCEIMEEQPY</sequence>
<dbReference type="RefSeq" id="WP_073025518.1">
    <property type="nucleotide sequence ID" value="NZ_FQZS01000008.1"/>
</dbReference>
<protein>
    <submittedName>
        <fullName evidence="2">Uncharacterized membrane protein</fullName>
    </submittedName>
</protein>
<dbReference type="Pfam" id="PF06161">
    <property type="entry name" value="DUF975"/>
    <property type="match status" value="1"/>
</dbReference>
<keyword evidence="1" id="KW-1133">Transmembrane helix</keyword>
<keyword evidence="1" id="KW-0472">Membrane</keyword>
<organism evidence="2 3">
    <name type="scientific">Lutispora thermophila DSM 19022</name>
    <dbReference type="NCBI Taxonomy" id="1122184"/>
    <lineage>
        <taxon>Bacteria</taxon>
        <taxon>Bacillati</taxon>
        <taxon>Bacillota</taxon>
        <taxon>Clostridia</taxon>
        <taxon>Lutisporales</taxon>
        <taxon>Lutisporaceae</taxon>
        <taxon>Lutispora</taxon>
    </lineage>
</organism>
<feature type="transmembrane region" description="Helical" evidence="1">
    <location>
        <begin position="60"/>
        <end position="85"/>
    </location>
</feature>
<dbReference type="AlphaFoldDB" id="A0A1M6E420"/>
<feature type="transmembrane region" description="Helical" evidence="1">
    <location>
        <begin position="192"/>
        <end position="212"/>
    </location>
</feature>
<dbReference type="PANTHER" id="PTHR40076">
    <property type="entry name" value="MEMBRANE PROTEIN-RELATED"/>
    <property type="match status" value="1"/>
</dbReference>
<dbReference type="EMBL" id="FQZS01000008">
    <property type="protein sequence ID" value="SHI80129.1"/>
    <property type="molecule type" value="Genomic_DNA"/>
</dbReference>